<dbReference type="Pfam" id="PF00227">
    <property type="entry name" value="Proteasome"/>
    <property type="match status" value="1"/>
</dbReference>
<dbReference type="InterPro" id="IPR036612">
    <property type="entry name" value="KH_dom_type_1_sf"/>
</dbReference>
<evidence type="ECO:0000259" key="15">
    <source>
        <dbReference type="SMART" id="SM00322"/>
    </source>
</evidence>
<dbReference type="GO" id="GO:0005839">
    <property type="term" value="C:proteasome core complex"/>
    <property type="evidence" value="ECO:0007669"/>
    <property type="project" value="InterPro"/>
</dbReference>
<comment type="subcellular location">
    <subcellularLocation>
        <location evidence="1">Nucleus</location>
    </subcellularLocation>
</comment>
<dbReference type="InterPro" id="IPR023333">
    <property type="entry name" value="Proteasome_suB-type"/>
</dbReference>
<feature type="domain" description="CCHC-type" evidence="16">
    <location>
        <begin position="392"/>
        <end position="408"/>
    </location>
</feature>
<gene>
    <name evidence="17" type="ORF">CDEB00056_LOCUS16990</name>
</gene>
<feature type="compositionally biased region" description="Low complexity" evidence="14">
    <location>
        <begin position="657"/>
        <end position="696"/>
    </location>
</feature>
<dbReference type="PANTHER" id="PTHR11208">
    <property type="entry name" value="RNA-BINDING PROTEIN RELATED"/>
    <property type="match status" value="1"/>
</dbReference>
<evidence type="ECO:0000256" key="13">
    <source>
        <dbReference type="SAM" id="Coils"/>
    </source>
</evidence>
<dbReference type="InterPro" id="IPR001878">
    <property type="entry name" value="Znf_CCHC"/>
</dbReference>
<keyword evidence="7" id="KW-0862">Zinc</keyword>
<dbReference type="PROSITE" id="PS51476">
    <property type="entry name" value="PROTEASOME_BETA_2"/>
    <property type="match status" value="1"/>
</dbReference>
<evidence type="ECO:0000256" key="2">
    <source>
        <dbReference type="ARBA" id="ARBA00010382"/>
    </source>
</evidence>
<feature type="compositionally biased region" description="Pro residues" evidence="14">
    <location>
        <begin position="632"/>
        <end position="649"/>
    </location>
</feature>
<dbReference type="Gene3D" id="4.10.60.10">
    <property type="entry name" value="Zinc finger, CCHC-type"/>
    <property type="match status" value="1"/>
</dbReference>
<dbReference type="SMART" id="SM00322">
    <property type="entry name" value="KH"/>
    <property type="match status" value="1"/>
</dbReference>
<keyword evidence="5" id="KW-0479">Metal-binding</keyword>
<dbReference type="Gene3D" id="6.10.140.1790">
    <property type="match status" value="1"/>
</dbReference>
<feature type="compositionally biased region" description="Polar residues" evidence="14">
    <location>
        <begin position="697"/>
        <end position="716"/>
    </location>
</feature>
<keyword evidence="10" id="KW-0508">mRNA splicing</keyword>
<dbReference type="InterPro" id="IPR029055">
    <property type="entry name" value="Ntn_hydrolases_N"/>
</dbReference>
<dbReference type="GO" id="GO:0051603">
    <property type="term" value="P:proteolysis involved in protein catabolic process"/>
    <property type="evidence" value="ECO:0007669"/>
    <property type="project" value="InterPro"/>
</dbReference>
<feature type="domain" description="K Homology" evidence="15">
    <location>
        <begin position="270"/>
        <end position="363"/>
    </location>
</feature>
<accession>A0A7S3QBC8</accession>
<evidence type="ECO:0000256" key="6">
    <source>
        <dbReference type="ARBA" id="ARBA00022771"/>
    </source>
</evidence>
<evidence type="ECO:0000256" key="14">
    <source>
        <dbReference type="SAM" id="MobiDB-lite"/>
    </source>
</evidence>
<keyword evidence="3" id="KW-0963">Cytoplasm</keyword>
<keyword evidence="13" id="KW-0175">Coiled coil</keyword>
<dbReference type="PANTHER" id="PTHR11208:SF45">
    <property type="entry name" value="SPLICING FACTOR 1"/>
    <property type="match status" value="1"/>
</dbReference>
<dbReference type="AlphaFoldDB" id="A0A7S3QBC8"/>
<dbReference type="Pfam" id="PF16275">
    <property type="entry name" value="SF1-HH"/>
    <property type="match status" value="1"/>
</dbReference>
<dbReference type="InterPro" id="IPR032570">
    <property type="entry name" value="SF1-HH"/>
</dbReference>
<feature type="region of interest" description="Disordered" evidence="14">
    <location>
        <begin position="205"/>
        <end position="224"/>
    </location>
</feature>
<keyword evidence="9" id="KW-0647">Proteasome</keyword>
<dbReference type="GO" id="GO:0048024">
    <property type="term" value="P:regulation of mRNA splicing, via spliceosome"/>
    <property type="evidence" value="ECO:0007669"/>
    <property type="project" value="TreeGrafter"/>
</dbReference>
<keyword evidence="11" id="KW-0539">Nucleus</keyword>
<keyword evidence="4" id="KW-0507">mRNA processing</keyword>
<evidence type="ECO:0000259" key="16">
    <source>
        <dbReference type="SMART" id="SM00343"/>
    </source>
</evidence>
<dbReference type="CDD" id="cd02395">
    <property type="entry name" value="KH-I_BBP"/>
    <property type="match status" value="1"/>
</dbReference>
<dbReference type="Pfam" id="PF22675">
    <property type="entry name" value="KH-I_KHDC4-BBP"/>
    <property type="match status" value="1"/>
</dbReference>
<evidence type="ECO:0000256" key="9">
    <source>
        <dbReference type="ARBA" id="ARBA00022942"/>
    </source>
</evidence>
<dbReference type="InterPro" id="IPR036875">
    <property type="entry name" value="Znf_CCHC_sf"/>
</dbReference>
<feature type="compositionally biased region" description="Polar residues" evidence="14">
    <location>
        <begin position="578"/>
        <end position="593"/>
    </location>
</feature>
<evidence type="ECO:0000256" key="11">
    <source>
        <dbReference type="ARBA" id="ARBA00023242"/>
    </source>
</evidence>
<evidence type="ECO:0000256" key="1">
    <source>
        <dbReference type="ARBA" id="ARBA00004123"/>
    </source>
</evidence>
<feature type="compositionally biased region" description="Gly residues" evidence="14">
    <location>
        <begin position="87"/>
        <end position="100"/>
    </location>
</feature>
<evidence type="ECO:0000256" key="5">
    <source>
        <dbReference type="ARBA" id="ARBA00022723"/>
    </source>
</evidence>
<sequence length="1010" mass="109200">MGQENEERAELIATVQHDHVPMKTWYNQHPDARALHGKYGPDYPSFWREVVTWDGWKAARKLYLKSIEVNGKDKDRTKDQIKIEAGAGAGPGGNGSGTGSGTARKRRSRWGGGGSTDGTSNSNSNSTTSPPKRKSRWARGRDPTPVAPSAASMPTTSVLDLLPGLPTNLTSSQSLELSFLQKTLRECNAKLTNLEVEAARVDKLPNGHRERSPSPPPIYGIDGKRSNTRAVRWRERFTSLRQDSLEKILKLTTGGNASRAVSVAPSLFNRKRTKKIYIPVEEHPTYNFIGLIIGPRGKTQKEMEGKTGCKIAIRGKGSVKEGARGRRDGKIMEGDNEPLHVVVTGDNQDNVNLAAKMVQDMLVVIDDDKNIHKQAQLRELALLNGTLKEDEYCSLCAEKGHRAFECPKRFSMNKPGAIEVRCAICGDTSHPTRDCKMKEGASGDASGNGLLGGKTPENKELDSDYLAFMNELDGKPADAAATVTRPRTSLVTTIINGKSVGGLPPTCQVVTSITPNVKASETVNRSASANAASAFNIKPPASGGSLITTISSRVVKTPAIPVGVVSQVMPVAVSDVHSSMNGPTTVTSISGVPNGSPPKIAHPSASPSGPPPPPPSTISNVGTAVLPNNGAIPPPPGLPPGGVPQPPLPGSYGGAYGQQTQQQQQQYPQQQQYSGYHQQQNPQYGYQQQQQQRQQQATESFISNKTRTTPTSNTHNSKQDKHLSSYHTLSKIPKLISSFVLILFTMSLSLSSGGSSARSAVADSTSLTAAQERTRRPIVTGTSVLGIQYAGGVMLAADTLCSYGSMAKYKDARRLISVNSKTLIGGGGEYSDFQSIGELLKRNALEDKCTADSLYDDEDSSEESAKEVWNYLRAVMYNRRNKMNPLWNDLIVAGFTGSGDDSVPFLGYVDKIGTTYEDNYIATGFGSYLAIPILREKYRADLEEGEARALLEDCMRVLFYRDCRALNKIQIAKVTKDDGVLISDPYEIETDWKSASFIEPKGQLDGDGGW</sequence>
<dbReference type="Gene3D" id="3.60.20.10">
    <property type="entry name" value="Glutamine Phosphoribosylpyrophosphate, subunit 1, domain 1"/>
    <property type="match status" value="1"/>
</dbReference>
<name>A0A7S3QBC8_9STRA</name>
<keyword evidence="8 12" id="KW-0694">RNA-binding</keyword>
<dbReference type="InterPro" id="IPR016295">
    <property type="entry name" value="Proteasome_beta4"/>
</dbReference>
<feature type="coiled-coil region" evidence="13">
    <location>
        <begin position="177"/>
        <end position="204"/>
    </location>
</feature>
<evidence type="ECO:0008006" key="18">
    <source>
        <dbReference type="Google" id="ProtNLM"/>
    </source>
</evidence>
<evidence type="ECO:0000256" key="7">
    <source>
        <dbReference type="ARBA" id="ARBA00022833"/>
    </source>
</evidence>
<proteinExistence type="inferred from homology"/>
<dbReference type="SUPFAM" id="SSF56235">
    <property type="entry name" value="N-terminal nucleophile aminohydrolases (Ntn hydrolases)"/>
    <property type="match status" value="1"/>
</dbReference>
<dbReference type="EMBL" id="HBIO01022029">
    <property type="protein sequence ID" value="CAE0472137.1"/>
    <property type="molecule type" value="Transcribed_RNA"/>
</dbReference>
<evidence type="ECO:0000313" key="17">
    <source>
        <dbReference type="EMBL" id="CAE0472137.1"/>
    </source>
</evidence>
<dbReference type="GO" id="GO:0008380">
    <property type="term" value="P:RNA splicing"/>
    <property type="evidence" value="ECO:0007669"/>
    <property type="project" value="UniProtKB-KW"/>
</dbReference>
<dbReference type="InterPro" id="IPR045071">
    <property type="entry name" value="BBP-like"/>
</dbReference>
<feature type="compositionally biased region" description="Low complexity" evidence="14">
    <location>
        <begin position="117"/>
        <end position="129"/>
    </location>
</feature>
<keyword evidence="6" id="KW-0863">Zinc-finger</keyword>
<dbReference type="GO" id="GO:0006397">
    <property type="term" value="P:mRNA processing"/>
    <property type="evidence" value="ECO:0007669"/>
    <property type="project" value="UniProtKB-KW"/>
</dbReference>
<feature type="region of interest" description="Disordered" evidence="14">
    <location>
        <begin position="84"/>
        <end position="153"/>
    </location>
</feature>
<dbReference type="InterPro" id="IPR016050">
    <property type="entry name" value="Proteasome_bsu_CS"/>
</dbReference>
<dbReference type="Gene3D" id="3.30.1370.10">
    <property type="entry name" value="K Homology domain, type 1"/>
    <property type="match status" value="1"/>
</dbReference>
<dbReference type="SUPFAM" id="SSF54791">
    <property type="entry name" value="Eukaryotic type KH-domain (KH-domain type I)"/>
    <property type="match status" value="1"/>
</dbReference>
<dbReference type="CDD" id="cd03760">
    <property type="entry name" value="proteasome_beta_type_4"/>
    <property type="match status" value="1"/>
</dbReference>
<evidence type="ECO:0000256" key="10">
    <source>
        <dbReference type="ARBA" id="ARBA00023187"/>
    </source>
</evidence>
<feature type="region of interest" description="Disordered" evidence="14">
    <location>
        <begin position="578"/>
        <end position="724"/>
    </location>
</feature>
<dbReference type="InterPro" id="IPR055256">
    <property type="entry name" value="KH_1_KHDC4/BBP-like"/>
</dbReference>
<dbReference type="SMART" id="SM00343">
    <property type="entry name" value="ZnF_C2HC"/>
    <property type="match status" value="2"/>
</dbReference>
<reference evidence="17" key="1">
    <citation type="submission" date="2021-01" db="EMBL/GenBank/DDBJ databases">
        <authorList>
            <person name="Corre E."/>
            <person name="Pelletier E."/>
            <person name="Niang G."/>
            <person name="Scheremetjew M."/>
            <person name="Finn R."/>
            <person name="Kale V."/>
            <person name="Holt S."/>
            <person name="Cochrane G."/>
            <person name="Meng A."/>
            <person name="Brown T."/>
            <person name="Cohen L."/>
        </authorList>
    </citation>
    <scope>NUCLEOTIDE SEQUENCE</scope>
    <source>
        <strain evidence="17">MM31A-1</strain>
    </source>
</reference>
<evidence type="ECO:0000256" key="8">
    <source>
        <dbReference type="ARBA" id="ARBA00022884"/>
    </source>
</evidence>
<dbReference type="GO" id="GO:0005634">
    <property type="term" value="C:nucleus"/>
    <property type="evidence" value="ECO:0007669"/>
    <property type="project" value="UniProtKB-SubCell"/>
</dbReference>
<dbReference type="InterPro" id="IPR047086">
    <property type="entry name" value="SF1-HH_sf"/>
</dbReference>
<dbReference type="InterPro" id="IPR004087">
    <property type="entry name" value="KH_dom"/>
</dbReference>
<dbReference type="GO" id="GO:0008270">
    <property type="term" value="F:zinc ion binding"/>
    <property type="evidence" value="ECO:0007669"/>
    <property type="project" value="UniProtKB-KW"/>
</dbReference>
<dbReference type="PROSITE" id="PS00854">
    <property type="entry name" value="PROTEASOME_BETA_1"/>
    <property type="match status" value="1"/>
</dbReference>
<dbReference type="SUPFAM" id="SSF57756">
    <property type="entry name" value="Retrovirus zinc finger-like domains"/>
    <property type="match status" value="1"/>
</dbReference>
<dbReference type="GO" id="GO:0003729">
    <property type="term" value="F:mRNA binding"/>
    <property type="evidence" value="ECO:0007669"/>
    <property type="project" value="TreeGrafter"/>
</dbReference>
<organism evidence="17">
    <name type="scientific">Chaetoceros debilis</name>
    <dbReference type="NCBI Taxonomy" id="122233"/>
    <lineage>
        <taxon>Eukaryota</taxon>
        <taxon>Sar</taxon>
        <taxon>Stramenopiles</taxon>
        <taxon>Ochrophyta</taxon>
        <taxon>Bacillariophyta</taxon>
        <taxon>Coscinodiscophyceae</taxon>
        <taxon>Chaetocerotophycidae</taxon>
        <taxon>Chaetocerotales</taxon>
        <taxon>Chaetocerotaceae</taxon>
        <taxon>Chaetoceros</taxon>
    </lineage>
</organism>
<comment type="similarity">
    <text evidence="2">Belongs to the BBP/SF1 family.</text>
</comment>
<evidence type="ECO:0000256" key="4">
    <source>
        <dbReference type="ARBA" id="ARBA00022664"/>
    </source>
</evidence>
<evidence type="ECO:0000256" key="12">
    <source>
        <dbReference type="PROSITE-ProRule" id="PRU00117"/>
    </source>
</evidence>
<feature type="domain" description="CCHC-type" evidence="16">
    <location>
        <begin position="421"/>
        <end position="437"/>
    </location>
</feature>
<dbReference type="InterPro" id="IPR001353">
    <property type="entry name" value="Proteasome_sua/b"/>
</dbReference>
<evidence type="ECO:0000256" key="3">
    <source>
        <dbReference type="ARBA" id="ARBA00022490"/>
    </source>
</evidence>
<protein>
    <recommendedName>
        <fullName evidence="18">Branchpoint-bridging protein</fullName>
    </recommendedName>
</protein>
<dbReference type="PROSITE" id="PS50084">
    <property type="entry name" value="KH_TYPE_1"/>
    <property type="match status" value="1"/>
</dbReference>